<dbReference type="EC" id="2.3.1.-" evidence="4"/>
<dbReference type="PROSITE" id="PS51186">
    <property type="entry name" value="GNAT"/>
    <property type="match status" value="2"/>
</dbReference>
<gene>
    <name evidence="4" type="ORF">PXX05_04355</name>
</gene>
<dbReference type="PANTHER" id="PTHR43800:SF1">
    <property type="entry name" value="PEPTIDYL-LYSINE N-ACETYLTRANSFERASE YJAB"/>
    <property type="match status" value="1"/>
</dbReference>
<name>A0ABY8AUA6_9GAMM</name>
<dbReference type="Proteomes" id="UP001222087">
    <property type="component" value="Chromosome"/>
</dbReference>
<keyword evidence="5" id="KW-1185">Reference proteome</keyword>
<dbReference type="Pfam" id="PF00583">
    <property type="entry name" value="Acetyltransf_1"/>
    <property type="match status" value="1"/>
</dbReference>
<dbReference type="SUPFAM" id="SSF55729">
    <property type="entry name" value="Acyl-CoA N-acyltransferases (Nat)"/>
    <property type="match status" value="2"/>
</dbReference>
<keyword evidence="1 4" id="KW-0808">Transferase</keyword>
<accession>A0ABY8AUA6</accession>
<protein>
    <submittedName>
        <fullName evidence="4">GNAT family N-acetyltransferase</fullName>
        <ecNumber evidence="4">2.3.1.-</ecNumber>
    </submittedName>
</protein>
<evidence type="ECO:0000313" key="5">
    <source>
        <dbReference type="Proteomes" id="UP001222087"/>
    </source>
</evidence>
<dbReference type="PANTHER" id="PTHR43800">
    <property type="entry name" value="PEPTIDYL-LYSINE N-ACETYLTRANSFERASE YJAB"/>
    <property type="match status" value="1"/>
</dbReference>
<evidence type="ECO:0000313" key="4">
    <source>
        <dbReference type="EMBL" id="WED44024.1"/>
    </source>
</evidence>
<organism evidence="4 5">
    <name type="scientific">Legionella cardiaca</name>
    <dbReference type="NCBI Taxonomy" id="1071983"/>
    <lineage>
        <taxon>Bacteria</taxon>
        <taxon>Pseudomonadati</taxon>
        <taxon>Pseudomonadota</taxon>
        <taxon>Gammaproteobacteria</taxon>
        <taxon>Legionellales</taxon>
        <taxon>Legionellaceae</taxon>
        <taxon>Legionella</taxon>
    </lineage>
</organism>
<dbReference type="InterPro" id="IPR000182">
    <property type="entry name" value="GNAT_dom"/>
</dbReference>
<feature type="domain" description="N-acetyltransferase" evidence="3">
    <location>
        <begin position="152"/>
        <end position="297"/>
    </location>
</feature>
<dbReference type="Pfam" id="PF13673">
    <property type="entry name" value="Acetyltransf_10"/>
    <property type="match status" value="1"/>
</dbReference>
<reference evidence="4 5" key="1">
    <citation type="submission" date="2023-02" db="EMBL/GenBank/DDBJ databases">
        <title>Genome Sequence of L. cardiaca H63T.</title>
        <authorList>
            <person name="Lopez A.E."/>
            <person name="Cianciotto N.P."/>
        </authorList>
    </citation>
    <scope>NUCLEOTIDE SEQUENCE [LARGE SCALE GENOMIC DNA]</scope>
    <source>
        <strain evidence="4 5">H63</strain>
    </source>
</reference>
<dbReference type="InterPro" id="IPR016181">
    <property type="entry name" value="Acyl_CoA_acyltransferase"/>
</dbReference>
<sequence>MHQRSATLSELTKLNDFIRTSKGFWGYSESFLDFFMEKYGLKEFYFSKNEIILLEEETELLGLYAFKLNYEGKPELDLFFINADKIRQGIGKTMWQYAIQYASRKGWKEFMLIADPNAENFYKCMGAETVQQFESFPGRFVPIMRVEVNTLITRRPANAPDLDFLNSLITKSRKHIGYSAENNQFFLENFGLTLDYINNHLVLVYEKNAKIIAVLGMSFTKQAELDYFFITPEMIGRGLGRKMWHEVCAISRDKNVTNFEFIANPYAVLFYRHMGAEIIADYGIPAEGMKRMRYICT</sequence>
<proteinExistence type="predicted"/>
<evidence type="ECO:0000256" key="2">
    <source>
        <dbReference type="ARBA" id="ARBA00023315"/>
    </source>
</evidence>
<evidence type="ECO:0000256" key="1">
    <source>
        <dbReference type="ARBA" id="ARBA00022679"/>
    </source>
</evidence>
<dbReference type="RefSeq" id="WP_275089840.1">
    <property type="nucleotide sequence ID" value="NZ_CP119078.1"/>
</dbReference>
<dbReference type="EMBL" id="CP119078">
    <property type="protein sequence ID" value="WED44024.1"/>
    <property type="molecule type" value="Genomic_DNA"/>
</dbReference>
<dbReference type="CDD" id="cd04301">
    <property type="entry name" value="NAT_SF"/>
    <property type="match status" value="2"/>
</dbReference>
<keyword evidence="2 4" id="KW-0012">Acyltransferase</keyword>
<dbReference type="GO" id="GO:0016746">
    <property type="term" value="F:acyltransferase activity"/>
    <property type="evidence" value="ECO:0007669"/>
    <property type="project" value="UniProtKB-KW"/>
</dbReference>
<evidence type="ECO:0000259" key="3">
    <source>
        <dbReference type="PROSITE" id="PS51186"/>
    </source>
</evidence>
<dbReference type="Gene3D" id="3.40.630.30">
    <property type="match status" value="2"/>
</dbReference>
<feature type="domain" description="N-acetyltransferase" evidence="3">
    <location>
        <begin position="1"/>
        <end position="147"/>
    </location>
</feature>